<reference evidence="2" key="1">
    <citation type="submission" date="2023-07" db="EMBL/GenBank/DDBJ databases">
        <title>30 novel species of actinomycetes from the DSMZ collection.</title>
        <authorList>
            <person name="Nouioui I."/>
        </authorList>
    </citation>
    <scope>NUCLEOTIDE SEQUENCE [LARGE SCALE GENOMIC DNA]</scope>
    <source>
        <strain evidence="2">DSM 44399</strain>
    </source>
</reference>
<name>A0ABU2JDZ2_9ACTN</name>
<accession>A0ABU2JDZ2</accession>
<sequence length="83" mass="8866">MTEQPSTTSADSEPSFEVQLARTKALEPDFLGLDVAEAKLLATQLGVHLRVIDSENQPVTADLRSNRITVDARTGVITEATAG</sequence>
<dbReference type="EMBL" id="JAVREH010000030">
    <property type="protein sequence ID" value="MDT0263190.1"/>
    <property type="molecule type" value="Genomic_DNA"/>
</dbReference>
<gene>
    <name evidence="1" type="ORF">RM423_17525</name>
</gene>
<evidence type="ECO:0000313" key="1">
    <source>
        <dbReference type="EMBL" id="MDT0263190.1"/>
    </source>
</evidence>
<dbReference type="Proteomes" id="UP001183176">
    <property type="component" value="Unassembled WGS sequence"/>
</dbReference>
<keyword evidence="2" id="KW-1185">Reference proteome</keyword>
<proteinExistence type="predicted"/>
<organism evidence="1 2">
    <name type="scientific">Jatrophihabitans lederbergiae</name>
    <dbReference type="NCBI Taxonomy" id="3075547"/>
    <lineage>
        <taxon>Bacteria</taxon>
        <taxon>Bacillati</taxon>
        <taxon>Actinomycetota</taxon>
        <taxon>Actinomycetes</taxon>
        <taxon>Jatrophihabitantales</taxon>
        <taxon>Jatrophihabitantaceae</taxon>
        <taxon>Jatrophihabitans</taxon>
    </lineage>
</organism>
<comment type="caution">
    <text evidence="1">The sequence shown here is derived from an EMBL/GenBank/DDBJ whole genome shotgun (WGS) entry which is preliminary data.</text>
</comment>
<evidence type="ECO:0000313" key="2">
    <source>
        <dbReference type="Proteomes" id="UP001183176"/>
    </source>
</evidence>
<dbReference type="RefSeq" id="WP_311424337.1">
    <property type="nucleotide sequence ID" value="NZ_JAVREH010000030.1"/>
</dbReference>
<evidence type="ECO:0008006" key="3">
    <source>
        <dbReference type="Google" id="ProtNLM"/>
    </source>
</evidence>
<protein>
    <recommendedName>
        <fullName evidence="3">PepSY domain-containing protein</fullName>
    </recommendedName>
</protein>